<evidence type="ECO:0000313" key="4">
    <source>
        <dbReference type="Proteomes" id="UP000321389"/>
    </source>
</evidence>
<dbReference type="Pfam" id="PF18932">
    <property type="entry name" value="DUF5681"/>
    <property type="match status" value="1"/>
</dbReference>
<dbReference type="OrthoDB" id="2086138at2"/>
<dbReference type="InterPro" id="IPR043736">
    <property type="entry name" value="DUF5681"/>
</dbReference>
<sequence>MFATPSAPAAAEPTYEVGYAKPPRSTRFQKGKSGNPHGRPKGSKNKAKLPALHEERLKSIILEEAYRTVAINDANGTVTIPMAQAVVRSLAVNAAKGNQRAQRLFTQILAATETANKQLHDEWLETAITYKTEWEREIERCKRQGIEPPNPLPHPDDIVIDMGTGAVRINGPVTKEQKEAWDCLREHKTMFQEELAELTQLLIDEPNYEFRDMVEKDIARAEKMLAMIRKAIPD</sequence>
<evidence type="ECO:0000259" key="2">
    <source>
        <dbReference type="Pfam" id="PF18932"/>
    </source>
</evidence>
<proteinExistence type="predicted"/>
<feature type="compositionally biased region" description="Low complexity" evidence="1">
    <location>
        <begin position="1"/>
        <end position="14"/>
    </location>
</feature>
<protein>
    <recommendedName>
        <fullName evidence="2">DUF5681 domain-containing protein</fullName>
    </recommendedName>
</protein>
<dbReference type="Proteomes" id="UP000321389">
    <property type="component" value="Chromosome"/>
</dbReference>
<dbReference type="KEGG" id="niy:FQ775_03060"/>
<evidence type="ECO:0000313" key="3">
    <source>
        <dbReference type="EMBL" id="QDZ03179.1"/>
    </source>
</evidence>
<reference evidence="3" key="1">
    <citation type="submission" date="2020-04" db="EMBL/GenBank/DDBJ databases">
        <title>Nitratireductor sp. nov. isolated from mangrove soil.</title>
        <authorList>
            <person name="Ye Y."/>
        </authorList>
    </citation>
    <scope>NUCLEOTIDE SEQUENCE</scope>
    <source>
        <strain evidence="3">SY7</strain>
    </source>
</reference>
<accession>A0A5B8L5S1</accession>
<feature type="region of interest" description="Disordered" evidence="1">
    <location>
        <begin position="1"/>
        <end position="50"/>
    </location>
</feature>
<evidence type="ECO:0000256" key="1">
    <source>
        <dbReference type="SAM" id="MobiDB-lite"/>
    </source>
</evidence>
<name>A0A5B8L5S1_9HYPH</name>
<feature type="domain" description="DUF5681" evidence="2">
    <location>
        <begin position="24"/>
        <end position="112"/>
    </location>
</feature>
<keyword evidence="4" id="KW-1185">Reference proteome</keyword>
<dbReference type="EMBL" id="CP042301">
    <property type="protein sequence ID" value="QDZ03179.1"/>
    <property type="molecule type" value="Genomic_DNA"/>
</dbReference>
<organism evidence="3 4">
    <name type="scientific">Nitratireductor mangrovi</name>
    <dbReference type="NCBI Taxonomy" id="2599600"/>
    <lineage>
        <taxon>Bacteria</taxon>
        <taxon>Pseudomonadati</taxon>
        <taxon>Pseudomonadota</taxon>
        <taxon>Alphaproteobacteria</taxon>
        <taxon>Hyphomicrobiales</taxon>
        <taxon>Phyllobacteriaceae</taxon>
        <taxon>Nitratireductor</taxon>
    </lineage>
</organism>
<feature type="compositionally biased region" description="Basic residues" evidence="1">
    <location>
        <begin position="38"/>
        <end position="47"/>
    </location>
</feature>
<dbReference type="AlphaFoldDB" id="A0A5B8L5S1"/>
<gene>
    <name evidence="3" type="ORF">FQ775_03060</name>
</gene>